<dbReference type="CDD" id="cd13969">
    <property type="entry name" value="ADCK1-like"/>
    <property type="match status" value="1"/>
</dbReference>
<comment type="caution">
    <text evidence="3">The sequence shown here is derived from an EMBL/GenBank/DDBJ whole genome shotgun (WGS) entry which is preliminary data.</text>
</comment>
<dbReference type="SUPFAM" id="SSF56112">
    <property type="entry name" value="Protein kinase-like (PK-like)"/>
    <property type="match status" value="1"/>
</dbReference>
<evidence type="ECO:0000313" key="3">
    <source>
        <dbReference type="EMBL" id="KAG1775442.1"/>
    </source>
</evidence>
<dbReference type="GO" id="GO:0007005">
    <property type="term" value="P:mitochondrion organization"/>
    <property type="evidence" value="ECO:0007669"/>
    <property type="project" value="TreeGrafter"/>
</dbReference>
<dbReference type="Proteomes" id="UP000714275">
    <property type="component" value="Unassembled WGS sequence"/>
</dbReference>
<feature type="domain" description="ABC1 atypical kinase-like" evidence="2">
    <location>
        <begin position="168"/>
        <end position="410"/>
    </location>
</feature>
<protein>
    <submittedName>
        <fullName evidence="3">ABC1 family-domain-containing protein</fullName>
    </submittedName>
</protein>
<dbReference type="GO" id="GO:0055088">
    <property type="term" value="P:lipid homeostasis"/>
    <property type="evidence" value="ECO:0007669"/>
    <property type="project" value="TreeGrafter"/>
</dbReference>
<dbReference type="PANTHER" id="PTHR43173:SF19">
    <property type="entry name" value="AARF DOMAIN-CONTAINING PROTEIN KINASE 1"/>
    <property type="match status" value="1"/>
</dbReference>
<dbReference type="InterPro" id="IPR045307">
    <property type="entry name" value="ADCK1_dom"/>
</dbReference>
<evidence type="ECO:0000313" key="4">
    <source>
        <dbReference type="Proteomes" id="UP000714275"/>
    </source>
</evidence>
<reference evidence="3" key="1">
    <citation type="journal article" date="2020" name="New Phytol.">
        <title>Comparative genomics reveals dynamic genome evolution in host specialist ectomycorrhizal fungi.</title>
        <authorList>
            <person name="Lofgren L.A."/>
            <person name="Nguyen N.H."/>
            <person name="Vilgalys R."/>
            <person name="Ruytinx J."/>
            <person name="Liao H.L."/>
            <person name="Branco S."/>
            <person name="Kuo A."/>
            <person name="LaButti K."/>
            <person name="Lipzen A."/>
            <person name="Andreopoulos W."/>
            <person name="Pangilinan J."/>
            <person name="Riley R."/>
            <person name="Hundley H."/>
            <person name="Na H."/>
            <person name="Barry K."/>
            <person name="Grigoriev I.V."/>
            <person name="Stajich J.E."/>
            <person name="Kennedy P.G."/>
        </authorList>
    </citation>
    <scope>NUCLEOTIDE SEQUENCE</scope>
    <source>
        <strain evidence="3">DOB743</strain>
    </source>
</reference>
<evidence type="ECO:0000259" key="2">
    <source>
        <dbReference type="Pfam" id="PF03109"/>
    </source>
</evidence>
<dbReference type="InterPro" id="IPR004147">
    <property type="entry name" value="ABC1_dom"/>
</dbReference>
<sequence>MHIILKFRSPPSWHSSRSFLRSQKSFVRHNNTDLHKRLASSDAPKALPKRPREKSWLWYPTTLLALTGAGYYAYENHQPFRHAVLATLRCSQLARAAISGAIDYKRTFAHTYASEEDRLEAVSQCHVRSATKVLNALLANGGIYIKLGQHIASLIVLPREWTSTMAPLQDKCDATPYEDIAALFLSDMGRPISELFDDFDPVPIGVASLAQVHVGYHKASGKKVAVKVQHPRLVEFFNIDMNMVQSTLGWIKYWFPEFEFTWLGEEMRENLPREMDFVHEARNTAHAVADFENIKTSLYIPEVISANKRILIMEYIQGGRVDDLAYLSKHNIDRNKVALELTRIFNRMVFMNGWFHADPHPGNLLIRPASKSSKSPYNFEIALLDHGLYFDLERELRVNYSRLWLSLIARSSPIVDADRRKYAELVGNITSDLYPVFEAAITGKPLRCDIRRATGMLDMASQTEEEMELIRNTVAQGDILVSVLDVLRRLPRRVLMVMKLNDLARHLDHSLATTHSSVRIFLITSKYCMKAVWQDEKDRFREGGLGFGSFLGSAWCVKSSALTTHLIAPSYRAFATGYSKITFIELMMDWQASLVKSSAWLRGFYSRGLVGAHDAAAGLY</sequence>
<comment type="similarity">
    <text evidence="1">Belongs to the protein kinase superfamily. ADCK protein kinase family.</text>
</comment>
<accession>A0A9P7D1C8</accession>
<dbReference type="PANTHER" id="PTHR43173">
    <property type="entry name" value="ABC1 FAMILY PROTEIN"/>
    <property type="match status" value="1"/>
</dbReference>
<dbReference type="AlphaFoldDB" id="A0A9P7D1C8"/>
<evidence type="ECO:0000256" key="1">
    <source>
        <dbReference type="ARBA" id="ARBA00009670"/>
    </source>
</evidence>
<dbReference type="InterPro" id="IPR051130">
    <property type="entry name" value="Mito_struct-func_regulator"/>
</dbReference>
<gene>
    <name evidence="3" type="ORF">EV702DRAFT_973250</name>
</gene>
<dbReference type="GO" id="GO:0005743">
    <property type="term" value="C:mitochondrial inner membrane"/>
    <property type="evidence" value="ECO:0007669"/>
    <property type="project" value="TreeGrafter"/>
</dbReference>
<dbReference type="EMBL" id="JABBWD010000034">
    <property type="protein sequence ID" value="KAG1775442.1"/>
    <property type="molecule type" value="Genomic_DNA"/>
</dbReference>
<keyword evidence="4" id="KW-1185">Reference proteome</keyword>
<proteinExistence type="inferred from homology"/>
<dbReference type="OrthoDB" id="427480at2759"/>
<organism evidence="3 4">
    <name type="scientific">Suillus placidus</name>
    <dbReference type="NCBI Taxonomy" id="48579"/>
    <lineage>
        <taxon>Eukaryota</taxon>
        <taxon>Fungi</taxon>
        <taxon>Dikarya</taxon>
        <taxon>Basidiomycota</taxon>
        <taxon>Agaricomycotina</taxon>
        <taxon>Agaricomycetes</taxon>
        <taxon>Agaricomycetidae</taxon>
        <taxon>Boletales</taxon>
        <taxon>Suillineae</taxon>
        <taxon>Suillaceae</taxon>
        <taxon>Suillus</taxon>
    </lineage>
</organism>
<dbReference type="Pfam" id="PF03109">
    <property type="entry name" value="ABC1"/>
    <property type="match status" value="1"/>
</dbReference>
<dbReference type="InterPro" id="IPR011009">
    <property type="entry name" value="Kinase-like_dom_sf"/>
</dbReference>
<name>A0A9P7D1C8_9AGAM</name>